<gene>
    <name evidence="1" type="ORF">ACFQ2F_02520</name>
</gene>
<evidence type="ECO:0000313" key="1">
    <source>
        <dbReference type="EMBL" id="MFD0985968.1"/>
    </source>
</evidence>
<dbReference type="EMBL" id="JBHTJO010000001">
    <property type="protein sequence ID" value="MFD0985968.1"/>
    <property type="molecule type" value="Genomic_DNA"/>
</dbReference>
<organism evidence="1 2">
    <name type="scientific">Methyloligella solikamskensis</name>
    <dbReference type="NCBI Taxonomy" id="1177756"/>
    <lineage>
        <taxon>Bacteria</taxon>
        <taxon>Pseudomonadati</taxon>
        <taxon>Pseudomonadota</taxon>
        <taxon>Alphaproteobacteria</taxon>
        <taxon>Hyphomicrobiales</taxon>
        <taxon>Hyphomicrobiaceae</taxon>
        <taxon>Methyloligella</taxon>
    </lineage>
</organism>
<evidence type="ECO:0000313" key="2">
    <source>
        <dbReference type="Proteomes" id="UP001597102"/>
    </source>
</evidence>
<dbReference type="PANTHER" id="PTHR36057:SF1">
    <property type="entry name" value="LIPOPROTEIN LIPID ATTACHMENT SITE-LIKE PROTEIN, PUTATIVE (DUF1223)-RELATED"/>
    <property type="match status" value="1"/>
</dbReference>
<dbReference type="PANTHER" id="PTHR36057">
    <property type="match status" value="1"/>
</dbReference>
<keyword evidence="2" id="KW-1185">Reference proteome</keyword>
<dbReference type="Pfam" id="PF06764">
    <property type="entry name" value="DUF1223"/>
    <property type="match status" value="1"/>
</dbReference>
<proteinExistence type="predicted"/>
<sequence length="250" mass="26440">MRAYLSNLLVPLLLGLALLLSGFYIAAVSAAPVKTPAVLELFTSQGCSSCPPADRLLGQLAKRDDVIALSYSVDYWDYLGWKDTLGSPENSERQRRYASVRGDGRVYTPQIVVNGVVHAVGSNPQAVSEAIQSAETEIADRKVPISLTRDGDTLVASLGDGGAGRSATLWAGTAKSSQSVKIARGENRGRTVTYHNNVRQLVPMGTWSGAAGRMTIPLSKLKGSDGDRIFVLLQRGAGGPILGAAELSTL</sequence>
<dbReference type="RefSeq" id="WP_379085229.1">
    <property type="nucleotide sequence ID" value="NZ_JBHTJO010000001.1"/>
</dbReference>
<dbReference type="InterPro" id="IPR010634">
    <property type="entry name" value="DUF1223"/>
</dbReference>
<dbReference type="Proteomes" id="UP001597102">
    <property type="component" value="Unassembled WGS sequence"/>
</dbReference>
<comment type="caution">
    <text evidence="1">The sequence shown here is derived from an EMBL/GenBank/DDBJ whole genome shotgun (WGS) entry which is preliminary data.</text>
</comment>
<name>A0ABW3J885_9HYPH</name>
<accession>A0ABW3J885</accession>
<dbReference type="InterPro" id="IPR036249">
    <property type="entry name" value="Thioredoxin-like_sf"/>
</dbReference>
<reference evidence="2" key="1">
    <citation type="journal article" date="2019" name="Int. J. Syst. Evol. Microbiol.">
        <title>The Global Catalogue of Microorganisms (GCM) 10K type strain sequencing project: providing services to taxonomists for standard genome sequencing and annotation.</title>
        <authorList>
            <consortium name="The Broad Institute Genomics Platform"/>
            <consortium name="The Broad Institute Genome Sequencing Center for Infectious Disease"/>
            <person name="Wu L."/>
            <person name="Ma J."/>
        </authorList>
    </citation>
    <scope>NUCLEOTIDE SEQUENCE [LARGE SCALE GENOMIC DNA]</scope>
    <source>
        <strain evidence="2">CCUG 61697</strain>
    </source>
</reference>
<protein>
    <submittedName>
        <fullName evidence="1">DUF1223 domain-containing protein</fullName>
    </submittedName>
</protein>
<dbReference type="SUPFAM" id="SSF52833">
    <property type="entry name" value="Thioredoxin-like"/>
    <property type="match status" value="1"/>
</dbReference>